<dbReference type="EMBL" id="BOSE01000006">
    <property type="protein sequence ID" value="GIP17843.1"/>
    <property type="molecule type" value="Genomic_DNA"/>
</dbReference>
<name>A0A920CZU6_9BACL</name>
<comment type="caution">
    <text evidence="2">The sequence shown here is derived from an EMBL/GenBank/DDBJ whole genome shotgun (WGS) entry which is preliminary data.</text>
</comment>
<feature type="transmembrane region" description="Helical" evidence="1">
    <location>
        <begin position="12"/>
        <end position="36"/>
    </location>
</feature>
<evidence type="ECO:0000256" key="1">
    <source>
        <dbReference type="SAM" id="Phobius"/>
    </source>
</evidence>
<evidence type="ECO:0000313" key="3">
    <source>
        <dbReference type="Proteomes" id="UP000683139"/>
    </source>
</evidence>
<accession>A0A920CZU6</accession>
<dbReference type="InterPro" id="IPR046192">
    <property type="entry name" value="DUF6220"/>
</dbReference>
<reference evidence="2" key="1">
    <citation type="submission" date="2021-03" db="EMBL/GenBank/DDBJ databases">
        <title>Antimicrobial resistance genes in bacteria isolated from Japanese honey, and their potential for conferring macrolide and lincosamide resistance in the American foulbrood pathogen Paenibacillus larvae.</title>
        <authorList>
            <person name="Okamoto M."/>
            <person name="Kumagai M."/>
            <person name="Kanamori H."/>
            <person name="Takamatsu D."/>
        </authorList>
    </citation>
    <scope>NUCLEOTIDE SEQUENCE</scope>
    <source>
        <strain evidence="2">J40TS1</strain>
    </source>
</reference>
<gene>
    <name evidence="2" type="ORF">J40TS1_34850</name>
</gene>
<dbReference type="Pfam" id="PF19728">
    <property type="entry name" value="DUF6220"/>
    <property type="match status" value="1"/>
</dbReference>
<keyword evidence="1" id="KW-0812">Transmembrane</keyword>
<keyword evidence="3" id="KW-1185">Reference proteome</keyword>
<dbReference type="Proteomes" id="UP000683139">
    <property type="component" value="Unassembled WGS sequence"/>
</dbReference>
<dbReference type="RefSeq" id="WP_213517555.1">
    <property type="nucleotide sequence ID" value="NZ_BOSE01000006.1"/>
</dbReference>
<keyword evidence="1" id="KW-1133">Transmembrane helix</keyword>
<dbReference type="AlphaFoldDB" id="A0A920CZU6"/>
<evidence type="ECO:0000313" key="2">
    <source>
        <dbReference type="EMBL" id="GIP17843.1"/>
    </source>
</evidence>
<keyword evidence="1" id="KW-0472">Membrane</keyword>
<feature type="transmembrane region" description="Helical" evidence="1">
    <location>
        <begin position="48"/>
        <end position="67"/>
    </location>
</feature>
<protein>
    <submittedName>
        <fullName evidence="2">Uncharacterized protein</fullName>
    </submittedName>
</protein>
<proteinExistence type="predicted"/>
<organism evidence="2 3">
    <name type="scientific">Paenibacillus montaniterrae</name>
    <dbReference type="NCBI Taxonomy" id="429341"/>
    <lineage>
        <taxon>Bacteria</taxon>
        <taxon>Bacillati</taxon>
        <taxon>Bacillota</taxon>
        <taxon>Bacilli</taxon>
        <taxon>Bacillales</taxon>
        <taxon>Paenibacillaceae</taxon>
        <taxon>Paenibacillus</taxon>
    </lineage>
</organism>
<sequence>MKQSIRAAARLLYASLSVLLFLCVVLQFYWAGLAVFGNASHWSTHVQFVHLFGFNLPVVMLLAAFAAAHRRWAYWHLLLLMLSTFLMYLSANLPLGSLRALHPLVGTLLLAAAISNCYRSIHACRKRTISA</sequence>
<feature type="transmembrane region" description="Helical" evidence="1">
    <location>
        <begin position="74"/>
        <end position="94"/>
    </location>
</feature>
<feature type="transmembrane region" description="Helical" evidence="1">
    <location>
        <begin position="100"/>
        <end position="118"/>
    </location>
</feature>